<evidence type="ECO:0000313" key="4">
    <source>
        <dbReference type="EMBL" id="KAF0690995.1"/>
    </source>
</evidence>
<reference evidence="5 6" key="1">
    <citation type="submission" date="2019-03" db="EMBL/GenBank/DDBJ databases">
        <authorList>
            <person name="Gaulin E."/>
            <person name="Dumas B."/>
        </authorList>
    </citation>
    <scope>NUCLEOTIDE SEQUENCE [LARGE SCALE GENOMIC DNA]</scope>
    <source>
        <strain evidence="5">CBS 568.67</strain>
    </source>
</reference>
<organism evidence="5 6">
    <name type="scientific">Aphanomyces stellatus</name>
    <dbReference type="NCBI Taxonomy" id="120398"/>
    <lineage>
        <taxon>Eukaryota</taxon>
        <taxon>Sar</taxon>
        <taxon>Stramenopiles</taxon>
        <taxon>Oomycota</taxon>
        <taxon>Saprolegniomycetes</taxon>
        <taxon>Saprolegniales</taxon>
        <taxon>Verrucalvaceae</taxon>
        <taxon>Aphanomyces</taxon>
    </lineage>
</organism>
<accession>A0A485LBY7</accession>
<feature type="domain" description="HTH CENPB-type" evidence="3">
    <location>
        <begin position="97"/>
        <end position="170"/>
    </location>
</feature>
<dbReference type="InterPro" id="IPR009057">
    <property type="entry name" value="Homeodomain-like_sf"/>
</dbReference>
<dbReference type="Gene3D" id="1.10.10.60">
    <property type="entry name" value="Homeodomain-like"/>
    <property type="match status" value="1"/>
</dbReference>
<feature type="region of interest" description="Disordered" evidence="2">
    <location>
        <begin position="1"/>
        <end position="24"/>
    </location>
</feature>
<name>A0A485LBY7_9STRA</name>
<sequence>MTDQQPTKHRGRPNLRQGPQKATKKFRNVHMSYTMKQTIIECFDEIGMASTLLKHFSHLRGVQLKSTRKKIYGWLMKREHIRIKASNPRTADHLCSRELGMATTLPRDSEEQLAQWVHSMRSDGVPVTREMLKIMALETAIDLGLDDNMFAASSSWINGFKRRFGLSSRVRTRTGQDTEGDGAAALDEFSARIENIVRENDIDIIFNADQTAVNYEYLPTRTLNPKREKTVWVKCGGKTKDRATAMVLADSRGNKYPLFIILKTNASKIKSVVQDNLRLRQGFGRQVWKQVAPLQDRFKCRIFGNPTAWWNSGISIEFLRFHFGSRPDKETKKVLLLWDDFSAHFTDEVVACAAELNVLLEKIPPRFTWVCQPADVAWMRPLKVRLRKFWLDNIRRQVVQSKMQVSSFKLQAPKRPTIVRWITEAWSSLTRSTIMNGFVKCKIVPGVVSLDETTGDVVPEDILCELVANLAIDDTIDPCHDIANDDDSDE</sequence>
<evidence type="ECO:0000256" key="1">
    <source>
        <dbReference type="ARBA" id="ARBA00023125"/>
    </source>
</evidence>
<gene>
    <name evidence="5" type="primary">Aste57867_17701</name>
    <name evidence="4" type="ORF">As57867_017640</name>
    <name evidence="5" type="ORF">ASTE57867_17701</name>
</gene>
<dbReference type="PANTHER" id="PTHR19303">
    <property type="entry name" value="TRANSPOSON"/>
    <property type="match status" value="1"/>
</dbReference>
<dbReference type="Pfam" id="PF03221">
    <property type="entry name" value="HTH_Tnp_Tc5"/>
    <property type="match status" value="1"/>
</dbReference>
<keyword evidence="6" id="KW-1185">Reference proteome</keyword>
<proteinExistence type="predicted"/>
<dbReference type="InterPro" id="IPR006600">
    <property type="entry name" value="HTH_CenpB_DNA-bd_dom"/>
</dbReference>
<dbReference type="GO" id="GO:0003677">
    <property type="term" value="F:DNA binding"/>
    <property type="evidence" value="ECO:0007669"/>
    <property type="project" value="UniProtKB-KW"/>
</dbReference>
<dbReference type="Pfam" id="PF03184">
    <property type="entry name" value="DDE_1"/>
    <property type="match status" value="1"/>
</dbReference>
<dbReference type="GO" id="GO:0005634">
    <property type="term" value="C:nucleus"/>
    <property type="evidence" value="ECO:0007669"/>
    <property type="project" value="TreeGrafter"/>
</dbReference>
<reference evidence="4" key="2">
    <citation type="submission" date="2019-06" db="EMBL/GenBank/DDBJ databases">
        <title>Genomics analysis of Aphanomyces spp. identifies a new class of oomycete effector associated with host adaptation.</title>
        <authorList>
            <person name="Gaulin E."/>
        </authorList>
    </citation>
    <scope>NUCLEOTIDE SEQUENCE</scope>
    <source>
        <strain evidence="4">CBS 578.67</strain>
    </source>
</reference>
<dbReference type="InterPro" id="IPR050863">
    <property type="entry name" value="CenT-Element_Derived"/>
</dbReference>
<dbReference type="PROSITE" id="PS51253">
    <property type="entry name" value="HTH_CENPB"/>
    <property type="match status" value="1"/>
</dbReference>
<dbReference type="InterPro" id="IPR004875">
    <property type="entry name" value="DDE_SF_endonuclease_dom"/>
</dbReference>
<dbReference type="OrthoDB" id="74831at2759"/>
<evidence type="ECO:0000313" key="6">
    <source>
        <dbReference type="Proteomes" id="UP000332933"/>
    </source>
</evidence>
<dbReference type="EMBL" id="CAADRA010006257">
    <property type="protein sequence ID" value="VFT94451.1"/>
    <property type="molecule type" value="Genomic_DNA"/>
</dbReference>
<protein>
    <submittedName>
        <fullName evidence="5">Aste57867_17701 protein</fullName>
    </submittedName>
</protein>
<dbReference type="AlphaFoldDB" id="A0A485LBY7"/>
<dbReference type="SMART" id="SM00674">
    <property type="entry name" value="CENPB"/>
    <property type="match status" value="1"/>
</dbReference>
<evidence type="ECO:0000313" key="5">
    <source>
        <dbReference type="EMBL" id="VFT94451.1"/>
    </source>
</evidence>
<dbReference type="PANTHER" id="PTHR19303:SF57">
    <property type="entry name" value="HTH CENPB-TYPE DOMAIN-CONTAINING PROTEIN"/>
    <property type="match status" value="1"/>
</dbReference>
<dbReference type="SUPFAM" id="SSF46689">
    <property type="entry name" value="Homeodomain-like"/>
    <property type="match status" value="1"/>
</dbReference>
<evidence type="ECO:0000256" key="2">
    <source>
        <dbReference type="SAM" id="MobiDB-lite"/>
    </source>
</evidence>
<keyword evidence="1" id="KW-0238">DNA-binding</keyword>
<dbReference type="EMBL" id="VJMH01006236">
    <property type="protein sequence ID" value="KAF0690995.1"/>
    <property type="molecule type" value="Genomic_DNA"/>
</dbReference>
<dbReference type="Proteomes" id="UP000332933">
    <property type="component" value="Unassembled WGS sequence"/>
</dbReference>
<evidence type="ECO:0000259" key="3">
    <source>
        <dbReference type="PROSITE" id="PS51253"/>
    </source>
</evidence>